<feature type="compositionally biased region" description="Basic residues" evidence="1">
    <location>
        <begin position="402"/>
        <end position="416"/>
    </location>
</feature>
<proteinExistence type="predicted"/>
<dbReference type="Proteomes" id="UP000460272">
    <property type="component" value="Unassembled WGS sequence"/>
</dbReference>
<feature type="compositionally biased region" description="Basic residues" evidence="1">
    <location>
        <begin position="301"/>
        <end position="310"/>
    </location>
</feature>
<dbReference type="EMBL" id="RPFW01000009">
    <property type="protein sequence ID" value="TVZ00287.1"/>
    <property type="molecule type" value="Genomic_DNA"/>
</dbReference>
<feature type="compositionally biased region" description="Low complexity" evidence="1">
    <location>
        <begin position="347"/>
        <end position="360"/>
    </location>
</feature>
<dbReference type="OrthoDB" id="3283087at2"/>
<evidence type="ECO:0000256" key="1">
    <source>
        <dbReference type="SAM" id="MobiDB-lite"/>
    </source>
</evidence>
<evidence type="ECO:0000313" key="3">
    <source>
        <dbReference type="Proteomes" id="UP000460272"/>
    </source>
</evidence>
<feature type="compositionally biased region" description="Basic and acidic residues" evidence="1">
    <location>
        <begin position="262"/>
        <end position="276"/>
    </location>
</feature>
<dbReference type="AlphaFoldDB" id="A0A6P2BNS3"/>
<protein>
    <submittedName>
        <fullName evidence="2">Uncharacterized protein</fullName>
    </submittedName>
</protein>
<keyword evidence="3" id="KW-1185">Reference proteome</keyword>
<comment type="caution">
    <text evidence="2">The sequence shown here is derived from an EMBL/GenBank/DDBJ whole genome shotgun (WGS) entry which is preliminary data.</text>
</comment>
<gene>
    <name evidence="2" type="ORF">EAS64_37215</name>
</gene>
<sequence>MRVVPDGDGLEWHRRREEQARRQVTELVPRPGCPIYGLAAPPVRPVTLDGTEQVNGDWTQITLGYGPRDASTGPYLRVTTAVTEAAIISASLNSPGGMQIISTTGMHGIDPEAELRHALREEAARTAALPPGQATTPSEAPRPAVTRERLPAGDALIVSQGTVWAARLVPDDAGGAPAAVTVTIVGRDVAPEDIRLETLADLREAIEGRTAEIGRIIAERRRQPPVPPPELEPAEGVAALRALADFISAGRPGRPSAARSDGAPRSDGGPRSDGAPRPRRSTTWDTWRSRRRGSPVTSGCARRRSMRRCGTRCSATRCAASPPSVPGPRTGPGRDRTTRARCGRGTSPSSHSSPHGWPRGRPGHGTREAAVPGLALGRRRLPPAGADRPGSASFRQADGRRAGRTRRSHPRRSLAR</sequence>
<evidence type="ECO:0000313" key="2">
    <source>
        <dbReference type="EMBL" id="TVZ00287.1"/>
    </source>
</evidence>
<reference evidence="2 3" key="1">
    <citation type="submission" date="2018-11" db="EMBL/GenBank/DDBJ databases">
        <title>Trebonia kvetii gen.nov., sp.nov., a novel acidophilic actinobacterium, and proposal of the new actinobacterial family Treboniaceae fam. nov.</title>
        <authorList>
            <person name="Rapoport D."/>
            <person name="Sagova-Mareckova M."/>
            <person name="Sedlacek I."/>
            <person name="Provaznik J."/>
            <person name="Kralova S."/>
            <person name="Pavlinic D."/>
            <person name="Benes V."/>
            <person name="Kopecky J."/>
        </authorList>
    </citation>
    <scope>NUCLEOTIDE SEQUENCE [LARGE SCALE GENOMIC DNA]</scope>
    <source>
        <strain evidence="2 3">15Tr583</strain>
    </source>
</reference>
<organism evidence="2 3">
    <name type="scientific">Trebonia kvetii</name>
    <dbReference type="NCBI Taxonomy" id="2480626"/>
    <lineage>
        <taxon>Bacteria</taxon>
        <taxon>Bacillati</taxon>
        <taxon>Actinomycetota</taxon>
        <taxon>Actinomycetes</taxon>
        <taxon>Streptosporangiales</taxon>
        <taxon>Treboniaceae</taxon>
        <taxon>Trebonia</taxon>
    </lineage>
</organism>
<accession>A0A6P2BNS3</accession>
<feature type="region of interest" description="Disordered" evidence="1">
    <location>
        <begin position="249"/>
        <end position="416"/>
    </location>
</feature>
<dbReference type="RefSeq" id="WP_145860971.1">
    <property type="nucleotide sequence ID" value="NZ_RPFW01000009.1"/>
</dbReference>
<name>A0A6P2BNS3_9ACTN</name>